<dbReference type="GO" id="GO:0010133">
    <property type="term" value="P:L-proline catabolic process to L-glutamate"/>
    <property type="evidence" value="ECO:0007669"/>
    <property type="project" value="UniProtKB-UniRule"/>
</dbReference>
<sequence>MASLLSNWDMIDAGKYADEGDVVRGLLERQPLGPQDRADVVAEATALVEGARGATRKQGVVESFLQQFSLGTREGLALMCLAEALLRTPDADTRDRLIAEKIGSADWASHLGQSDSLFVNASTWGLMLTGRLVDVDEEAKNDLGGFLKRITARLGEPVIRQAVGAAVKMMGEQFVLGRTIGDALARARREGYLCSFDMLGEGARTAADAARYETIYADAIEAVGKAADGAGPELGHGVSVKLSALSPRYEAVQEARVWEELYPRVKRLALIAARHDLNFAIDAEEADRLVISLKMIERLVKEPELGGWKGLGVVVQAYQKRGLAVIGALRALAESSGRRIMVRLVKGAYWDSEIKKAQVAGRPDYPVFTTKAATDLSYLVCAKALIDASPALYPQFASHNAHTLAAVRGMADGAGVTIEHQRLHGMGEALYAAAEKRYGELRLRAYAPVGGHEELLPYLVRRLLENGANTSFVHALLDERVPAELVVADPIAAVEAHPQRHARIALPADIYGPARRNPLGRDYSLVEARGLAAKTTVLTAGERETSGAIVQGRLIAAASDPVTSPADRGRVIGYASTATPADIDRAIAAARAAQPGWNRLGGAGRAAVLRAMGDALEAEMDPLIALLSLEAGKTLNDGVAEVREAVDFCRYYADLAERQFGAATILPGPVGETNQLELAGRGVFACISPWNFPLAIFTGQIAAALAAGNAVLAKPAEQTPLVAARAVRLFHKAGLDPDLLALLPGDGATVGGAIVGHAGIDGVAFTGGTETAWAINRQLAARNGPIIPFIAETGGLNGMFVDTTALREQVVDDVILSAFGSAGQRCSALRLLFVPHDSADELVATLKGAMEALVIGDPADPATDVGPVIDAEAKAALAAHRERLSREAVILHECAAPEGGDFFAPLMAEIPAADFLEREVFGPILHIVRYDPADLAKVAGRLAARGYGLTLGVHSRIERFAEEVRELVPAGNVYVNRSIIGAVVGVQPFGGEGLSGTGPKAGGPHALLRYATERALSVNITAQGGDPALLNL</sequence>
<keyword evidence="5" id="KW-0805">Transcription regulation</keyword>
<dbReference type="Gene3D" id="3.40.309.10">
    <property type="entry name" value="Aldehyde Dehydrogenase, Chain A, domain 2"/>
    <property type="match status" value="1"/>
</dbReference>
<dbReference type="InterPro" id="IPR016161">
    <property type="entry name" value="Ald_DH/histidinol_DH"/>
</dbReference>
<evidence type="ECO:0000259" key="7">
    <source>
        <dbReference type="Pfam" id="PF00171"/>
    </source>
</evidence>
<dbReference type="GO" id="GO:0003842">
    <property type="term" value="F:L-glutamate gamma-semialdehyde dehydrogenase activity"/>
    <property type="evidence" value="ECO:0007669"/>
    <property type="project" value="UniProtKB-UniRule"/>
</dbReference>
<dbReference type="SUPFAM" id="SSF81935">
    <property type="entry name" value="N-terminal domain of bifunctional PutA protein"/>
    <property type="match status" value="1"/>
</dbReference>
<dbReference type="CDD" id="cd07125">
    <property type="entry name" value="ALDH_PutA-P5CDH"/>
    <property type="match status" value="1"/>
</dbReference>
<dbReference type="EC" id="1.2.1.88" evidence="5"/>
<proteinExistence type="inferred from homology"/>
<dbReference type="InterPro" id="IPR005933">
    <property type="entry name" value="PutA_C"/>
</dbReference>
<dbReference type="Proteomes" id="UP000189818">
    <property type="component" value="Unassembled WGS sequence"/>
</dbReference>
<organism evidence="10 11">
    <name type="scientific">Rhizorhabdus histidinilytica</name>
    <dbReference type="NCBI Taxonomy" id="439228"/>
    <lineage>
        <taxon>Bacteria</taxon>
        <taxon>Pseudomonadati</taxon>
        <taxon>Pseudomonadota</taxon>
        <taxon>Alphaproteobacteria</taxon>
        <taxon>Sphingomonadales</taxon>
        <taxon>Sphingomonadaceae</taxon>
        <taxon>Rhizorhabdus</taxon>
    </lineage>
</organism>
<dbReference type="PANTHER" id="PTHR42862">
    <property type="entry name" value="DELTA-1-PYRROLINE-5-CARBOXYLATE DEHYDROGENASE 1, ISOFORM A-RELATED"/>
    <property type="match status" value="1"/>
</dbReference>
<name>A0A1T5BQE8_9SPHN</name>
<keyword evidence="5" id="KW-0804">Transcription</keyword>
<dbReference type="Pfam" id="PF00171">
    <property type="entry name" value="Aldedh"/>
    <property type="match status" value="1"/>
</dbReference>
<feature type="active site" evidence="6">
    <location>
        <position position="792"/>
    </location>
</feature>
<keyword evidence="11" id="KW-1185">Reference proteome</keyword>
<keyword evidence="5" id="KW-0642">Proline metabolism</keyword>
<feature type="domain" description="Proline dehydrogenase" evidence="8">
    <location>
        <begin position="184"/>
        <end position="474"/>
    </location>
</feature>
<dbReference type="GO" id="GO:0003677">
    <property type="term" value="F:DNA binding"/>
    <property type="evidence" value="ECO:0007669"/>
    <property type="project" value="UniProtKB-KW"/>
</dbReference>
<feature type="domain" description="Aldehyde dehydrogenase" evidence="7">
    <location>
        <begin position="561"/>
        <end position="1012"/>
    </location>
</feature>
<keyword evidence="5" id="KW-0238">DNA-binding</keyword>
<evidence type="ECO:0000313" key="11">
    <source>
        <dbReference type="Proteomes" id="UP000189818"/>
    </source>
</evidence>
<evidence type="ECO:0000256" key="5">
    <source>
        <dbReference type="PIRNR" id="PIRNR000197"/>
    </source>
</evidence>
<dbReference type="InterPro" id="IPR050485">
    <property type="entry name" value="Proline_metab_enzyme"/>
</dbReference>
<gene>
    <name evidence="10" type="ORF">SAMN06295920_103212</name>
</gene>
<dbReference type="InterPro" id="IPR025703">
    <property type="entry name" value="Bifunct_PutA"/>
</dbReference>
<dbReference type="InterPro" id="IPR002872">
    <property type="entry name" value="Proline_DH_dom"/>
</dbReference>
<comment type="pathway">
    <text evidence="5">Amino-acid degradation; L-proline degradation into L-glutamate; L-glutamate from L-proline: step 1/2.</text>
</comment>
<comment type="cofactor">
    <cofactor evidence="5">
        <name>FAD</name>
        <dbReference type="ChEBI" id="CHEBI:57692"/>
    </cofactor>
</comment>
<comment type="catalytic activity">
    <reaction evidence="4 5">
        <text>L-glutamate 5-semialdehyde + NAD(+) + H2O = L-glutamate + NADH + 2 H(+)</text>
        <dbReference type="Rhea" id="RHEA:30235"/>
        <dbReference type="ChEBI" id="CHEBI:15377"/>
        <dbReference type="ChEBI" id="CHEBI:15378"/>
        <dbReference type="ChEBI" id="CHEBI:29985"/>
        <dbReference type="ChEBI" id="CHEBI:57540"/>
        <dbReference type="ChEBI" id="CHEBI:57945"/>
        <dbReference type="ChEBI" id="CHEBI:58066"/>
        <dbReference type="EC" id="1.2.1.88"/>
    </reaction>
</comment>
<feature type="active site" evidence="6">
    <location>
        <position position="826"/>
    </location>
</feature>
<dbReference type="NCBIfam" id="TIGR01238">
    <property type="entry name" value="D1pyr5carbox3"/>
    <property type="match status" value="1"/>
</dbReference>
<evidence type="ECO:0000256" key="2">
    <source>
        <dbReference type="ARBA" id="ARBA00023002"/>
    </source>
</evidence>
<keyword evidence="3 5" id="KW-0520">NAD</keyword>
<dbReference type="InterPro" id="IPR015590">
    <property type="entry name" value="Aldehyde_DH_dom"/>
</dbReference>
<feature type="domain" description="Proline dehydrogenase PutA" evidence="9">
    <location>
        <begin position="61"/>
        <end position="174"/>
    </location>
</feature>
<dbReference type="SUPFAM" id="SSF53720">
    <property type="entry name" value="ALDH-like"/>
    <property type="match status" value="1"/>
</dbReference>
<evidence type="ECO:0000256" key="4">
    <source>
        <dbReference type="ARBA" id="ARBA00048142"/>
    </source>
</evidence>
<evidence type="ECO:0000256" key="1">
    <source>
        <dbReference type="ARBA" id="ARBA00004786"/>
    </source>
</evidence>
<comment type="similarity">
    <text evidence="5">In the N-terminal section; belongs to the proline dehydrogenase family.</text>
</comment>
<dbReference type="InterPro" id="IPR016162">
    <property type="entry name" value="Ald_DH_N"/>
</dbReference>
<dbReference type="Pfam" id="PF01619">
    <property type="entry name" value="Pro_dh"/>
    <property type="match status" value="1"/>
</dbReference>
<evidence type="ECO:0000259" key="9">
    <source>
        <dbReference type="Pfam" id="PF14850"/>
    </source>
</evidence>
<comment type="function">
    <text evidence="5">Oxidizes proline to glutamate for use as a carbon and nitrogen source.</text>
</comment>
<dbReference type="InterPro" id="IPR024082">
    <property type="entry name" value="PRODH_PutA_dom_II"/>
</dbReference>
<keyword evidence="2 5" id="KW-0560">Oxidoreductase</keyword>
<dbReference type="SUPFAM" id="SSF51730">
    <property type="entry name" value="FAD-linked oxidoreductase"/>
    <property type="match status" value="1"/>
</dbReference>
<evidence type="ECO:0000256" key="3">
    <source>
        <dbReference type="ARBA" id="ARBA00023027"/>
    </source>
</evidence>
<dbReference type="Gene3D" id="1.20.5.460">
    <property type="entry name" value="Single helix bin"/>
    <property type="match status" value="1"/>
</dbReference>
<dbReference type="Gene3D" id="3.20.20.220">
    <property type="match status" value="1"/>
</dbReference>
<dbReference type="EMBL" id="FUYM01000003">
    <property type="protein sequence ID" value="SKB49582.1"/>
    <property type="molecule type" value="Genomic_DNA"/>
</dbReference>
<comment type="pathway">
    <text evidence="1 5">Amino-acid degradation; L-proline degradation into L-glutamate; L-glutamate from L-proline: step 2/2.</text>
</comment>
<dbReference type="STRING" id="439228.SAMN06295920_103212"/>
<dbReference type="NCBIfam" id="NF008869">
    <property type="entry name" value="PRK11904.1"/>
    <property type="match status" value="1"/>
</dbReference>
<evidence type="ECO:0000313" key="10">
    <source>
        <dbReference type="EMBL" id="SKB49582.1"/>
    </source>
</evidence>
<dbReference type="GO" id="GO:0003700">
    <property type="term" value="F:DNA-binding transcription factor activity"/>
    <property type="evidence" value="ECO:0007669"/>
    <property type="project" value="InterPro"/>
</dbReference>
<dbReference type="InterPro" id="IPR029041">
    <property type="entry name" value="FAD-linked_oxidoreductase-like"/>
</dbReference>
<comment type="similarity">
    <text evidence="5">In the C-terminal section; belongs to the aldehyde dehydrogenase family.</text>
</comment>
<evidence type="ECO:0000256" key="6">
    <source>
        <dbReference type="PIRSR" id="PIRSR000197-1"/>
    </source>
</evidence>
<dbReference type="AlphaFoldDB" id="A0A1T5BQE8"/>
<evidence type="ECO:0000259" key="8">
    <source>
        <dbReference type="Pfam" id="PF01619"/>
    </source>
</evidence>
<keyword evidence="5" id="KW-0678">Repressor</keyword>
<dbReference type="PROSITE" id="PS00070">
    <property type="entry name" value="ALDEHYDE_DEHYDR_CYS"/>
    <property type="match status" value="1"/>
</dbReference>
<reference evidence="11" key="1">
    <citation type="submission" date="2017-02" db="EMBL/GenBank/DDBJ databases">
        <authorList>
            <person name="Varghese N."/>
            <person name="Submissions S."/>
        </authorList>
    </citation>
    <scope>NUCLEOTIDE SEQUENCE [LARGE SCALE GENOMIC DNA]</scope>
    <source>
        <strain evidence="11">UM2</strain>
    </source>
</reference>
<keyword evidence="5" id="KW-0285">Flavoprotein</keyword>
<dbReference type="Pfam" id="PF14850">
    <property type="entry name" value="Pro_dh-DNA_bdg"/>
    <property type="match status" value="1"/>
</dbReference>
<dbReference type="GO" id="GO:0004657">
    <property type="term" value="F:proline dehydrogenase activity"/>
    <property type="evidence" value="ECO:0007669"/>
    <property type="project" value="UniProtKB-UniRule"/>
</dbReference>
<dbReference type="GO" id="GO:0009898">
    <property type="term" value="C:cytoplasmic side of plasma membrane"/>
    <property type="evidence" value="ECO:0007669"/>
    <property type="project" value="TreeGrafter"/>
</dbReference>
<keyword evidence="5" id="KW-0274">FAD</keyword>
<dbReference type="OrthoDB" id="9812625at2"/>
<dbReference type="UniPathway" id="UPA00261">
    <property type="reaction ID" value="UER00373"/>
</dbReference>
<comment type="catalytic activity">
    <reaction evidence="5">
        <text>L-proline + a quinone = (S)-1-pyrroline-5-carboxylate + a quinol + H(+)</text>
        <dbReference type="Rhea" id="RHEA:23784"/>
        <dbReference type="ChEBI" id="CHEBI:15378"/>
        <dbReference type="ChEBI" id="CHEBI:17388"/>
        <dbReference type="ChEBI" id="CHEBI:24646"/>
        <dbReference type="ChEBI" id="CHEBI:60039"/>
        <dbReference type="ChEBI" id="CHEBI:132124"/>
        <dbReference type="EC" id="1.5.5.2"/>
    </reaction>
</comment>
<dbReference type="EC" id="1.5.5.2" evidence="5"/>
<dbReference type="PANTHER" id="PTHR42862:SF1">
    <property type="entry name" value="DELTA-1-PYRROLINE-5-CARBOXYLATE DEHYDROGENASE 2, ISOFORM A-RELATED"/>
    <property type="match status" value="1"/>
</dbReference>
<accession>A0A1T5BQE8</accession>
<dbReference type="PIRSF" id="PIRSF000197">
    <property type="entry name" value="Bifunct_PutA"/>
    <property type="match status" value="1"/>
</dbReference>
<dbReference type="InterPro" id="IPR016160">
    <property type="entry name" value="Ald_DH_CS_CYS"/>
</dbReference>
<dbReference type="RefSeq" id="WP_079647535.1">
    <property type="nucleotide sequence ID" value="NZ_FUYM01000003.1"/>
</dbReference>
<dbReference type="Gene3D" id="3.40.605.10">
    <property type="entry name" value="Aldehyde Dehydrogenase, Chain A, domain 1"/>
    <property type="match status" value="1"/>
</dbReference>
<dbReference type="InterPro" id="IPR016163">
    <property type="entry name" value="Ald_DH_C"/>
</dbReference>
<dbReference type="InterPro" id="IPR024089">
    <property type="entry name" value="PRODH_PutA_dom_I/II"/>
</dbReference>
<protein>
    <recommendedName>
        <fullName evidence="5">Bifunctional protein PutA</fullName>
    </recommendedName>
    <domain>
        <recommendedName>
            <fullName evidence="5">Proline dehydrogenase</fullName>
            <ecNumber evidence="5">1.5.5.2</ecNumber>
        </recommendedName>
        <alternativeName>
            <fullName evidence="5">Proline oxidase</fullName>
        </alternativeName>
    </domain>
    <domain>
        <recommendedName>
            <fullName evidence="5">Delta-1-pyrroline-5-carboxylate dehydrogenase</fullName>
            <shortName evidence="5">P5C dehydrogenase</shortName>
            <ecNumber evidence="5">1.2.1.88</ecNumber>
        </recommendedName>
        <alternativeName>
            <fullName evidence="5">L-glutamate gamma-semialdehyde dehydrogenase</fullName>
        </alternativeName>
    </domain>
</protein>